<organism evidence="1 2">
    <name type="scientific">Candidatus Collierbacteria bacterium RIFOXYB1_FULL_49_13</name>
    <dbReference type="NCBI Taxonomy" id="1817728"/>
    <lineage>
        <taxon>Bacteria</taxon>
        <taxon>Candidatus Collieribacteriota</taxon>
    </lineage>
</organism>
<reference evidence="1 2" key="1">
    <citation type="journal article" date="2016" name="Nat. Commun.">
        <title>Thousands of microbial genomes shed light on interconnected biogeochemical processes in an aquifer system.</title>
        <authorList>
            <person name="Anantharaman K."/>
            <person name="Brown C.T."/>
            <person name="Hug L.A."/>
            <person name="Sharon I."/>
            <person name="Castelle C.J."/>
            <person name="Probst A.J."/>
            <person name="Thomas B.C."/>
            <person name="Singh A."/>
            <person name="Wilkins M.J."/>
            <person name="Karaoz U."/>
            <person name="Brodie E.L."/>
            <person name="Williams K.H."/>
            <person name="Hubbard S.S."/>
            <person name="Banfield J.F."/>
        </authorList>
    </citation>
    <scope>NUCLEOTIDE SEQUENCE [LARGE SCALE GENOMIC DNA]</scope>
</reference>
<gene>
    <name evidence="1" type="ORF">A2368_00225</name>
</gene>
<dbReference type="EMBL" id="MFAM01000052">
    <property type="protein sequence ID" value="OGD78297.1"/>
    <property type="molecule type" value="Genomic_DNA"/>
</dbReference>
<evidence type="ECO:0000313" key="1">
    <source>
        <dbReference type="EMBL" id="OGD78297.1"/>
    </source>
</evidence>
<accession>A0A1F5FFD6</accession>
<dbReference type="AlphaFoldDB" id="A0A1F5FFD6"/>
<name>A0A1F5FFD6_9BACT</name>
<proteinExistence type="predicted"/>
<evidence type="ECO:0000313" key="2">
    <source>
        <dbReference type="Proteomes" id="UP000176682"/>
    </source>
</evidence>
<dbReference type="Proteomes" id="UP000176682">
    <property type="component" value="Unassembled WGS sequence"/>
</dbReference>
<protein>
    <submittedName>
        <fullName evidence="1">Uncharacterized protein</fullName>
    </submittedName>
</protein>
<comment type="caution">
    <text evidence="1">The sequence shown here is derived from an EMBL/GenBank/DDBJ whole genome shotgun (WGS) entry which is preliminary data.</text>
</comment>
<sequence>MPIIIEKKKSFGNALGSTDLGRIALDLSDLPNVGESLYGDLRRKVAQDLLGPETGGEIGAENSPESTVVPVPKDLVNKPVAGIADWIEKSKV</sequence>